<dbReference type="SMART" id="SM00454">
    <property type="entry name" value="SAM"/>
    <property type="match status" value="1"/>
</dbReference>
<dbReference type="Pfam" id="PF24971">
    <property type="entry name" value="SAMD1_SHD"/>
    <property type="match status" value="1"/>
</dbReference>
<dbReference type="PROSITE" id="PS52014">
    <property type="entry name" value="SAMD1_WH"/>
    <property type="match status" value="1"/>
</dbReference>
<dbReference type="SUPFAM" id="SSF47769">
    <property type="entry name" value="SAM/Pointed domain"/>
    <property type="match status" value="1"/>
</dbReference>
<evidence type="ECO:0000256" key="2">
    <source>
        <dbReference type="ARBA" id="ARBA00022553"/>
    </source>
</evidence>
<evidence type="ECO:0000256" key="4">
    <source>
        <dbReference type="ARBA" id="ARBA00023242"/>
    </source>
</evidence>
<feature type="compositionally biased region" description="Basic residues" evidence="5">
    <location>
        <begin position="240"/>
        <end position="259"/>
    </location>
</feature>
<feature type="region of interest" description="Disordered" evidence="5">
    <location>
        <begin position="109"/>
        <end position="143"/>
    </location>
</feature>
<dbReference type="InterPro" id="IPR001660">
    <property type="entry name" value="SAM"/>
</dbReference>
<accession>A0A3B3SQX1</accession>
<keyword evidence="3" id="KW-0156">Chromatin regulator</keyword>
<feature type="compositionally biased region" description="Basic and acidic residues" evidence="5">
    <location>
        <begin position="205"/>
        <end position="214"/>
    </location>
</feature>
<dbReference type="GO" id="GO:0003677">
    <property type="term" value="F:DNA binding"/>
    <property type="evidence" value="ECO:0007669"/>
    <property type="project" value="InterPro"/>
</dbReference>
<dbReference type="KEGG" id="pki:111849208"/>
<feature type="compositionally biased region" description="Basic and acidic residues" evidence="5">
    <location>
        <begin position="393"/>
        <end position="402"/>
    </location>
</feature>
<feature type="domain" description="SAMD1-like winged helix (WH)" evidence="7">
    <location>
        <begin position="1"/>
        <end position="74"/>
    </location>
</feature>
<dbReference type="Proteomes" id="UP000261540">
    <property type="component" value="Unplaced"/>
</dbReference>
<dbReference type="PROSITE" id="PS50105">
    <property type="entry name" value="SAM_DOMAIN"/>
    <property type="match status" value="1"/>
</dbReference>
<dbReference type="GeneTree" id="ENSGT00940000162952"/>
<feature type="region of interest" description="Disordered" evidence="5">
    <location>
        <begin position="383"/>
        <end position="490"/>
    </location>
</feature>
<dbReference type="GO" id="GO:0005634">
    <property type="term" value="C:nucleus"/>
    <property type="evidence" value="ECO:0007669"/>
    <property type="project" value="UniProtKB-SubCell"/>
</dbReference>
<dbReference type="PANTHER" id="PTHR36292">
    <property type="entry name" value="UPF0575 PROTEIN C19ORF67"/>
    <property type="match status" value="1"/>
</dbReference>
<dbReference type="STRING" id="1676925.ENSPKIP00000033129"/>
<dbReference type="PANTHER" id="PTHR36292:SF2">
    <property type="entry name" value="STERILE ALPHA MOTIF DOMAIN-CONTAINING PROTEIN 1"/>
    <property type="match status" value="1"/>
</dbReference>
<feature type="compositionally biased region" description="Basic and acidic residues" evidence="5">
    <location>
        <begin position="409"/>
        <end position="423"/>
    </location>
</feature>
<evidence type="ECO:0000313" key="9">
    <source>
        <dbReference type="Proteomes" id="UP000261540"/>
    </source>
</evidence>
<dbReference type="AlphaFoldDB" id="A0A3B3SQX1"/>
<evidence type="ECO:0000256" key="3">
    <source>
        <dbReference type="ARBA" id="ARBA00022853"/>
    </source>
</evidence>
<evidence type="ECO:0000259" key="6">
    <source>
        <dbReference type="PROSITE" id="PS50105"/>
    </source>
</evidence>
<dbReference type="Ensembl" id="ENSPKIT00000014014.1">
    <property type="protein sequence ID" value="ENSPKIP00000033129.1"/>
    <property type="gene ID" value="ENSPKIG00000012957.1"/>
</dbReference>
<evidence type="ECO:0000313" key="8">
    <source>
        <dbReference type="Ensembl" id="ENSPKIP00000033129.1"/>
    </source>
</evidence>
<keyword evidence="9" id="KW-1185">Reference proteome</keyword>
<dbReference type="OrthoDB" id="10004495at2759"/>
<keyword evidence="2" id="KW-0597">Phosphoprotein</keyword>
<dbReference type="InterPro" id="IPR056983">
    <property type="entry name" value="SAMD1-like_SHD"/>
</dbReference>
<feature type="compositionally biased region" description="Polar residues" evidence="5">
    <location>
        <begin position="452"/>
        <end position="469"/>
    </location>
</feature>
<dbReference type="InterPro" id="IPR048589">
    <property type="entry name" value="SAMD1-like_WH"/>
</dbReference>
<dbReference type="Pfam" id="PF00536">
    <property type="entry name" value="SAM_1"/>
    <property type="match status" value="1"/>
</dbReference>
<proteinExistence type="predicted"/>
<comment type="subcellular location">
    <subcellularLocation>
        <location evidence="1">Nucleus</location>
    </subcellularLocation>
</comment>
<organism evidence="8 9">
    <name type="scientific">Paramormyrops kingsleyae</name>
    <dbReference type="NCBI Taxonomy" id="1676925"/>
    <lineage>
        <taxon>Eukaryota</taxon>
        <taxon>Metazoa</taxon>
        <taxon>Chordata</taxon>
        <taxon>Craniata</taxon>
        <taxon>Vertebrata</taxon>
        <taxon>Euteleostomi</taxon>
        <taxon>Actinopterygii</taxon>
        <taxon>Neopterygii</taxon>
        <taxon>Teleostei</taxon>
        <taxon>Osteoglossocephala</taxon>
        <taxon>Osteoglossomorpha</taxon>
        <taxon>Osteoglossiformes</taxon>
        <taxon>Mormyridae</taxon>
        <taxon>Paramormyrops</taxon>
    </lineage>
</organism>
<keyword evidence="4" id="KW-0539">Nucleus</keyword>
<name>A0A3B3SQX1_9TELE</name>
<dbReference type="InterPro" id="IPR013761">
    <property type="entry name" value="SAM/pointed_sf"/>
</dbReference>
<dbReference type="Pfam" id="PF21524">
    <property type="entry name" value="SAMD1_WH"/>
    <property type="match status" value="1"/>
</dbReference>
<evidence type="ECO:0000256" key="5">
    <source>
        <dbReference type="SAM" id="MobiDB-lite"/>
    </source>
</evidence>
<sequence>MSEPRYRDWILETIDSLRSRKARPDLERICRMVRRRHGSEPDRTRSELEKLIQEQTVLKVSYKGSISYRNAAKVQRKSRKRAEVATGGTVKVQTKHADWNNGDSAQIAAAQPRTGDTEPAEASQRCDPKASKTPLTPERDQAILTPSSENHCIGCGAEVCRNKACCSAGGSGQRESAPKDKLPQTKLSASTLDDETIKNNGSDSSGKKKDDRGMESASSERGYYGSNKIKTCGSADAHSKLRHKQKPPIKPKLRVRTKRNRTDSNSLDLGDRLVASVRSLAERKRGSVASTGPSPLGLKEILGFLSSQGRMSQEKLTRSKVKVVLEREVARGRLRRTRFGNITLPIRRVGAKASARHPKSALVERHITEREGEKELVAMETDVCEEEEEEDKEEKAEPRRDSTVLPGEQDMRLTEQGENDRHSVTMAVPPPADCVSPDPPIRESVTDETADVSHQSVLLNGSSLPSGVTSPEGMPAPPPTGHTAVKQEECEPERCPSVSCPETCPEPKQEAGNPDYSEMQPQVTCPSIKREVAEEQPIAQECAVTPHQLISDAAGVQDQVMSSEEAGKTPFISADAYPGCKADVSATSCLLTPTDSPRGLGMAEEPHRMSKGVYLRMRQDPVQWSVEDVASYFSAAGFPEQAAAFRSQEIDGKALLLMQRSDVLTGLSIRLGPALKIYEFHVKVLQNTHFEDDSGLC</sequence>
<feature type="region of interest" description="Disordered" evidence="5">
    <location>
        <begin position="168"/>
        <end position="266"/>
    </location>
</feature>
<evidence type="ECO:0000256" key="1">
    <source>
        <dbReference type="ARBA" id="ARBA00004123"/>
    </source>
</evidence>
<evidence type="ECO:0000259" key="7">
    <source>
        <dbReference type="PROSITE" id="PS52014"/>
    </source>
</evidence>
<reference evidence="8" key="1">
    <citation type="submission" date="2025-08" db="UniProtKB">
        <authorList>
            <consortium name="Ensembl"/>
        </authorList>
    </citation>
    <scope>IDENTIFICATION</scope>
</reference>
<dbReference type="Gene3D" id="1.10.150.50">
    <property type="entry name" value="Transcription Factor, Ets-1"/>
    <property type="match status" value="1"/>
</dbReference>
<feature type="compositionally biased region" description="Acidic residues" evidence="5">
    <location>
        <begin position="383"/>
        <end position="392"/>
    </location>
</feature>
<dbReference type="GO" id="GO:0006325">
    <property type="term" value="P:chromatin organization"/>
    <property type="evidence" value="ECO:0007669"/>
    <property type="project" value="UniProtKB-KW"/>
</dbReference>
<reference evidence="8" key="2">
    <citation type="submission" date="2025-09" db="UniProtKB">
        <authorList>
            <consortium name="Ensembl"/>
        </authorList>
    </citation>
    <scope>IDENTIFICATION</scope>
</reference>
<protein>
    <submittedName>
        <fullName evidence="8">Atherin-like</fullName>
    </submittedName>
</protein>
<feature type="domain" description="SAM" evidence="6">
    <location>
        <begin position="624"/>
        <end position="672"/>
    </location>
</feature>
<dbReference type="CDD" id="cd09583">
    <property type="entry name" value="SAM_Atherin-like"/>
    <property type="match status" value="1"/>
</dbReference>